<sequence>MPAEPLVPVFSEQEIAALARAATTDLAQRLAQRAFRPLGAPGQSAEGAVEGDALATLHVLVHMQRAVEGLMDEAAAQAVGDGAGYPQLGRACRITRQGARKRWPGLVPTSGGAASGTPGGVGRDTQDGTADA</sequence>
<comment type="caution">
    <text evidence="2">The sequence shown here is derived from an EMBL/GenBank/DDBJ whole genome shotgun (WGS) entry which is preliminary data.</text>
</comment>
<feature type="compositionally biased region" description="Gly residues" evidence="1">
    <location>
        <begin position="113"/>
        <end position="122"/>
    </location>
</feature>
<feature type="region of interest" description="Disordered" evidence="1">
    <location>
        <begin position="99"/>
        <end position="132"/>
    </location>
</feature>
<protein>
    <submittedName>
        <fullName evidence="2">Uncharacterized protein</fullName>
    </submittedName>
</protein>
<proteinExistence type="predicted"/>
<dbReference type="RefSeq" id="WP_358363448.1">
    <property type="nucleotide sequence ID" value="NZ_JBEZFP010000171.1"/>
</dbReference>
<evidence type="ECO:0000256" key="1">
    <source>
        <dbReference type="SAM" id="MobiDB-lite"/>
    </source>
</evidence>
<keyword evidence="3" id="KW-1185">Reference proteome</keyword>
<gene>
    <name evidence="2" type="ORF">AB0C36_38530</name>
</gene>
<evidence type="ECO:0000313" key="2">
    <source>
        <dbReference type="EMBL" id="MEU8139384.1"/>
    </source>
</evidence>
<evidence type="ECO:0000313" key="3">
    <source>
        <dbReference type="Proteomes" id="UP001551482"/>
    </source>
</evidence>
<dbReference type="Proteomes" id="UP001551482">
    <property type="component" value="Unassembled WGS sequence"/>
</dbReference>
<accession>A0ABV3DX08</accession>
<name>A0ABV3DX08_9ACTN</name>
<organism evidence="2 3">
    <name type="scientific">Streptodolium elevatio</name>
    <dbReference type="NCBI Taxonomy" id="3157996"/>
    <lineage>
        <taxon>Bacteria</taxon>
        <taxon>Bacillati</taxon>
        <taxon>Actinomycetota</taxon>
        <taxon>Actinomycetes</taxon>
        <taxon>Kitasatosporales</taxon>
        <taxon>Streptomycetaceae</taxon>
        <taxon>Streptodolium</taxon>
    </lineage>
</organism>
<reference evidence="2 3" key="1">
    <citation type="submission" date="2024-06" db="EMBL/GenBank/DDBJ databases">
        <title>The Natural Products Discovery Center: Release of the First 8490 Sequenced Strains for Exploring Actinobacteria Biosynthetic Diversity.</title>
        <authorList>
            <person name="Kalkreuter E."/>
            <person name="Kautsar S.A."/>
            <person name="Yang D."/>
            <person name="Bader C.D."/>
            <person name="Teijaro C.N."/>
            <person name="Fluegel L."/>
            <person name="Davis C.M."/>
            <person name="Simpson J.R."/>
            <person name="Lauterbach L."/>
            <person name="Steele A.D."/>
            <person name="Gui C."/>
            <person name="Meng S."/>
            <person name="Li G."/>
            <person name="Viehrig K."/>
            <person name="Ye F."/>
            <person name="Su P."/>
            <person name="Kiefer A.F."/>
            <person name="Nichols A."/>
            <person name="Cepeda A.J."/>
            <person name="Yan W."/>
            <person name="Fan B."/>
            <person name="Jiang Y."/>
            <person name="Adhikari A."/>
            <person name="Zheng C.-J."/>
            <person name="Schuster L."/>
            <person name="Cowan T.M."/>
            <person name="Smanski M.J."/>
            <person name="Chevrette M.G."/>
            <person name="De Carvalho L.P.S."/>
            <person name="Shen B."/>
        </authorList>
    </citation>
    <scope>NUCLEOTIDE SEQUENCE [LARGE SCALE GENOMIC DNA]</scope>
    <source>
        <strain evidence="2 3">NPDC048946</strain>
    </source>
</reference>
<dbReference type="EMBL" id="JBEZFP010000171">
    <property type="protein sequence ID" value="MEU8139384.1"/>
    <property type="molecule type" value="Genomic_DNA"/>
</dbReference>